<feature type="coiled-coil region" evidence="1">
    <location>
        <begin position="145"/>
        <end position="228"/>
    </location>
</feature>
<feature type="region of interest" description="Disordered" evidence="2">
    <location>
        <begin position="664"/>
        <end position="706"/>
    </location>
</feature>
<keyword evidence="1" id="KW-0175">Coiled coil</keyword>
<protein>
    <submittedName>
        <fullName evidence="3">Uncharacterized protein</fullName>
    </submittedName>
</protein>
<evidence type="ECO:0000256" key="2">
    <source>
        <dbReference type="SAM" id="MobiDB-lite"/>
    </source>
</evidence>
<dbReference type="OrthoDB" id="5765732at2759"/>
<dbReference type="AlphaFoldDB" id="A0A2T9ZF20"/>
<feature type="region of interest" description="Disordered" evidence="2">
    <location>
        <begin position="602"/>
        <end position="628"/>
    </location>
</feature>
<organism evidence="3 4">
    <name type="scientific">Smittium megazygosporum</name>
    <dbReference type="NCBI Taxonomy" id="133381"/>
    <lineage>
        <taxon>Eukaryota</taxon>
        <taxon>Fungi</taxon>
        <taxon>Fungi incertae sedis</taxon>
        <taxon>Zoopagomycota</taxon>
        <taxon>Kickxellomycotina</taxon>
        <taxon>Harpellomycetes</taxon>
        <taxon>Harpellales</taxon>
        <taxon>Legeriomycetaceae</taxon>
        <taxon>Smittium</taxon>
    </lineage>
</organism>
<reference evidence="3 4" key="1">
    <citation type="journal article" date="2018" name="MBio">
        <title>Comparative Genomics Reveals the Core Gene Toolbox for the Fungus-Insect Symbiosis.</title>
        <authorList>
            <person name="Wang Y."/>
            <person name="Stata M."/>
            <person name="Wang W."/>
            <person name="Stajich J.E."/>
            <person name="White M.M."/>
            <person name="Moncalvo J.M."/>
        </authorList>
    </citation>
    <scope>NUCLEOTIDE SEQUENCE [LARGE SCALE GENOMIC DNA]</scope>
    <source>
        <strain evidence="3 4">SC-DP-2</strain>
    </source>
</reference>
<keyword evidence="4" id="KW-1185">Reference proteome</keyword>
<evidence type="ECO:0000256" key="1">
    <source>
        <dbReference type="SAM" id="Coils"/>
    </source>
</evidence>
<dbReference type="Proteomes" id="UP000245609">
    <property type="component" value="Unassembled WGS sequence"/>
</dbReference>
<proteinExistence type="predicted"/>
<feature type="compositionally biased region" description="Basic and acidic residues" evidence="2">
    <location>
        <begin position="786"/>
        <end position="802"/>
    </location>
</feature>
<dbReference type="EMBL" id="MBFS01000265">
    <property type="protein sequence ID" value="PVV03186.1"/>
    <property type="molecule type" value="Genomic_DNA"/>
</dbReference>
<feature type="compositionally biased region" description="Polar residues" evidence="2">
    <location>
        <begin position="664"/>
        <end position="691"/>
    </location>
</feature>
<comment type="caution">
    <text evidence="3">The sequence shown here is derived from an EMBL/GenBank/DDBJ whole genome shotgun (WGS) entry which is preliminary data.</text>
</comment>
<evidence type="ECO:0000313" key="4">
    <source>
        <dbReference type="Proteomes" id="UP000245609"/>
    </source>
</evidence>
<name>A0A2T9ZF20_9FUNG</name>
<gene>
    <name evidence="3" type="ORF">BB560_002347</name>
</gene>
<evidence type="ECO:0000313" key="3">
    <source>
        <dbReference type="EMBL" id="PVV03186.1"/>
    </source>
</evidence>
<accession>A0A2T9ZF20</accession>
<feature type="region of interest" description="Disordered" evidence="2">
    <location>
        <begin position="764"/>
        <end position="810"/>
    </location>
</feature>
<feature type="coiled-coil region" evidence="1">
    <location>
        <begin position="45"/>
        <end position="80"/>
    </location>
</feature>
<sequence>MSQVGPGGSAPKDDAFEFRRRTIGIPSKSMKISAVKRGLQTSMKNNILKQKSSQAELKNAALLEEKEELLEDEIDHSTKTPTFLIQKLSFKKAEKVANPENEVINTNLKKPCKGLEFDELDSGARLAKLQELWKEQLLKPVLKQLESLKYENDLLKESIESKKIEEADSRSYLERLENELLKRKRINSNLENEISRISEDLDTQNQKVQELSHELKTLKSQLLEKNKSVKNSWKLRDELWEGVKKHETYSNWKGYQSKQNIFGKSETLSEFFGESLKSLSKLTSPQLDESENSWSSQFTDFLDLLTTTSVAINQFKQKDAEISSLESSVSMLNEKIAHFSELNNMIALSKKEIEDAYALERSEHSRTKDTLFEMENKLKELEHLNDSVPEIEPKIQNQRSRLSKKSVSLFDEFDSMSKTVKEENQTLKIQNAKLELYLHKNLSNKLEMQSKIEQLSALMSNMVAPNPNLINSAAIKPMHPQNKRDLFSNTPQSQIIALNATIKRLTSFNSKLEQDLRKTSLQKAKILSSNICLQSKIDEQEVALSHLKTKVYELELKIETRDMEEKLKEFGNIDPESLKHGKSSEQDTKNVKKKISKDFAFTPKSEKRHAISGVSKTTQSPKLKSKRISIKKCMETDPILETAKSHHSEDKTISNMNSVLFESKKASSNNSEDNRSSLNSVCSDKTLSGSPKSLKHRPSKNNVLTPNFSEYKKEFLKNTPQRQNTITSKRSRLKETSLASSNPFISGIEGLGVLNPKNKLLKASSTKNKKTKTKLESAITGSDNSVDDKSPIDRIDLSKKNFEQNSCNQQ</sequence>